<evidence type="ECO:0000256" key="3">
    <source>
        <dbReference type="ARBA" id="ARBA00023239"/>
    </source>
</evidence>
<dbReference type="OrthoDB" id="86160at2"/>
<proteinExistence type="inferred from homology"/>
<dbReference type="InterPro" id="IPR005000">
    <property type="entry name" value="Aldolase/citrate-lyase_domain"/>
</dbReference>
<evidence type="ECO:0000313" key="6">
    <source>
        <dbReference type="Proteomes" id="UP000319852"/>
    </source>
</evidence>
<dbReference type="InterPro" id="IPR040442">
    <property type="entry name" value="Pyrv_kinase-like_dom_sf"/>
</dbReference>
<dbReference type="EMBL" id="CP036263">
    <property type="protein sequence ID" value="QDS98830.1"/>
    <property type="molecule type" value="Genomic_DNA"/>
</dbReference>
<dbReference type="GO" id="GO:0005737">
    <property type="term" value="C:cytoplasm"/>
    <property type="evidence" value="ECO:0007669"/>
    <property type="project" value="TreeGrafter"/>
</dbReference>
<evidence type="ECO:0000313" key="5">
    <source>
        <dbReference type="EMBL" id="QDS98830.1"/>
    </source>
</evidence>
<comment type="similarity">
    <text evidence="1">Belongs to the HpcH/HpaI aldolase family.</text>
</comment>
<dbReference type="Proteomes" id="UP000319852">
    <property type="component" value="Chromosome"/>
</dbReference>
<sequence>MTDIEFLSSLRACDPLFGTLIVSTSPVWPKVIQSIGLDYVFLDTEHIALDRSCLSWMCRTYRALGIPPIVRITSPDPYLVTVALDDAAAGVLVPYIESADQVRALVGAAKYRPLKGQKLQAVLNQQETVGGTLAEYLKKANAGNSLILNIESVPGMKNLDSILRVDGVDGIIIGPHDLSTSLEVPEQYDHPKFIAAVDEIIEKARAAGVSAGIHAGFNQQIHTAAQIRWMQRGANLILHAGDIIAFQQTMQRDIATLREGLGQSIAKDEVLVNI</sequence>
<evidence type="ECO:0000256" key="2">
    <source>
        <dbReference type="ARBA" id="ARBA00022723"/>
    </source>
</evidence>
<name>A0A517MVC4_9BACT</name>
<keyword evidence="2" id="KW-0479">Metal-binding</keyword>
<dbReference type="PANTHER" id="PTHR30502:SF0">
    <property type="entry name" value="PHOSPHOENOLPYRUVATE CARBOXYLASE FAMILY PROTEIN"/>
    <property type="match status" value="1"/>
</dbReference>
<organism evidence="5 6">
    <name type="scientific">Adhaeretor mobilis</name>
    <dbReference type="NCBI Taxonomy" id="1930276"/>
    <lineage>
        <taxon>Bacteria</taxon>
        <taxon>Pseudomonadati</taxon>
        <taxon>Planctomycetota</taxon>
        <taxon>Planctomycetia</taxon>
        <taxon>Pirellulales</taxon>
        <taxon>Lacipirellulaceae</taxon>
        <taxon>Adhaeretor</taxon>
    </lineage>
</organism>
<dbReference type="RefSeq" id="WP_145060091.1">
    <property type="nucleotide sequence ID" value="NZ_CP036263.1"/>
</dbReference>
<keyword evidence="3 5" id="KW-0456">Lyase</keyword>
<evidence type="ECO:0000256" key="1">
    <source>
        <dbReference type="ARBA" id="ARBA00005568"/>
    </source>
</evidence>
<feature type="domain" description="HpcH/HpaI aldolase/citrate lyase" evidence="4">
    <location>
        <begin position="27"/>
        <end position="211"/>
    </location>
</feature>
<dbReference type="GO" id="GO:0008672">
    <property type="term" value="F:2-dehydro-3-deoxyglucarate aldolase activity"/>
    <property type="evidence" value="ECO:0007669"/>
    <property type="project" value="UniProtKB-EC"/>
</dbReference>
<dbReference type="InterPro" id="IPR050251">
    <property type="entry name" value="HpcH-HpaI_aldolase"/>
</dbReference>
<dbReference type="Pfam" id="PF03328">
    <property type="entry name" value="HpcH_HpaI"/>
    <property type="match status" value="1"/>
</dbReference>
<dbReference type="PANTHER" id="PTHR30502">
    <property type="entry name" value="2-KETO-3-DEOXY-L-RHAMNONATE ALDOLASE"/>
    <property type="match status" value="1"/>
</dbReference>
<dbReference type="EC" id="4.1.2.20" evidence="5"/>
<dbReference type="AlphaFoldDB" id="A0A517MVC4"/>
<dbReference type="InterPro" id="IPR015813">
    <property type="entry name" value="Pyrv/PenolPyrv_kinase-like_dom"/>
</dbReference>
<keyword evidence="6" id="KW-1185">Reference proteome</keyword>
<dbReference type="Gene3D" id="3.20.20.60">
    <property type="entry name" value="Phosphoenolpyruvate-binding domains"/>
    <property type="match status" value="1"/>
</dbReference>
<evidence type="ECO:0000259" key="4">
    <source>
        <dbReference type="Pfam" id="PF03328"/>
    </source>
</evidence>
<gene>
    <name evidence="5" type="primary">garL_2</name>
    <name evidence="5" type="ORF">HG15A2_21150</name>
</gene>
<accession>A0A517MVC4</accession>
<reference evidence="5 6" key="1">
    <citation type="submission" date="2019-02" db="EMBL/GenBank/DDBJ databases">
        <title>Deep-cultivation of Planctomycetes and their phenomic and genomic characterization uncovers novel biology.</title>
        <authorList>
            <person name="Wiegand S."/>
            <person name="Jogler M."/>
            <person name="Boedeker C."/>
            <person name="Pinto D."/>
            <person name="Vollmers J."/>
            <person name="Rivas-Marin E."/>
            <person name="Kohn T."/>
            <person name="Peeters S.H."/>
            <person name="Heuer A."/>
            <person name="Rast P."/>
            <person name="Oberbeckmann S."/>
            <person name="Bunk B."/>
            <person name="Jeske O."/>
            <person name="Meyerdierks A."/>
            <person name="Storesund J.E."/>
            <person name="Kallscheuer N."/>
            <person name="Luecker S."/>
            <person name="Lage O.M."/>
            <person name="Pohl T."/>
            <person name="Merkel B.J."/>
            <person name="Hornburger P."/>
            <person name="Mueller R.-W."/>
            <person name="Bruemmer F."/>
            <person name="Labrenz M."/>
            <person name="Spormann A.M."/>
            <person name="Op den Camp H."/>
            <person name="Overmann J."/>
            <person name="Amann R."/>
            <person name="Jetten M.S.M."/>
            <person name="Mascher T."/>
            <person name="Medema M.H."/>
            <person name="Devos D.P."/>
            <person name="Kaster A.-K."/>
            <person name="Ovreas L."/>
            <person name="Rohde M."/>
            <person name="Galperin M.Y."/>
            <person name="Jogler C."/>
        </authorList>
    </citation>
    <scope>NUCLEOTIDE SEQUENCE [LARGE SCALE GENOMIC DNA]</scope>
    <source>
        <strain evidence="5 6">HG15A2</strain>
    </source>
</reference>
<protein>
    <submittedName>
        <fullName evidence="5">5-keto-4-deoxy-D-glucarate aldolase</fullName>
        <ecNumber evidence="5">4.1.2.20</ecNumber>
    </submittedName>
</protein>
<dbReference type="SUPFAM" id="SSF51621">
    <property type="entry name" value="Phosphoenolpyruvate/pyruvate domain"/>
    <property type="match status" value="1"/>
</dbReference>
<dbReference type="GO" id="GO:0046872">
    <property type="term" value="F:metal ion binding"/>
    <property type="evidence" value="ECO:0007669"/>
    <property type="project" value="UniProtKB-KW"/>
</dbReference>
<dbReference type="KEGG" id="amob:HG15A2_21150"/>